<evidence type="ECO:0000313" key="3">
    <source>
        <dbReference type="EMBL" id="GLR18715.1"/>
    </source>
</evidence>
<dbReference type="InterPro" id="IPR000595">
    <property type="entry name" value="cNMP-bd_dom"/>
</dbReference>
<dbReference type="Proteomes" id="UP001156666">
    <property type="component" value="Unassembled WGS sequence"/>
</dbReference>
<dbReference type="Pfam" id="PF00884">
    <property type="entry name" value="Sulfatase"/>
    <property type="match status" value="1"/>
</dbReference>
<dbReference type="InterPro" id="IPR052701">
    <property type="entry name" value="GAG_Ulvan_Degrading_Sulfatases"/>
</dbReference>
<evidence type="ECO:0000259" key="2">
    <source>
        <dbReference type="PROSITE" id="PS50042"/>
    </source>
</evidence>
<keyword evidence="4" id="KW-1185">Reference proteome</keyword>
<keyword evidence="1" id="KW-0812">Transmembrane</keyword>
<dbReference type="PANTHER" id="PTHR43751">
    <property type="entry name" value="SULFATASE"/>
    <property type="match status" value="1"/>
</dbReference>
<keyword evidence="1" id="KW-1133">Transmembrane helix</keyword>
<comment type="caution">
    <text evidence="3">The sequence shown here is derived from an EMBL/GenBank/DDBJ whole genome shotgun (WGS) entry which is preliminary data.</text>
</comment>
<dbReference type="EMBL" id="BSOH01000023">
    <property type="protein sequence ID" value="GLR18715.1"/>
    <property type="molecule type" value="Genomic_DNA"/>
</dbReference>
<dbReference type="AlphaFoldDB" id="A0AA37SS08"/>
<sequence>MASGQQRKVTYLYSMKYPFLFASIFFIIITLVIFQSCTPNNPSNSTPEKPNIVLIYADDLGKGLLSIEGQKIIKTPHIDQLAKDGMRFTNAYSAMFCAPARATLITGLHDLHADAFEIPGAGIYKRISTGEATLAEIDSTIKSVSTPIPDHQKFIGNIAKEAGYTTGQFGKLEWGFSATMDQMTRHGWDHYLGYLDHQRAHGFYPPFLFEDGKIRYFEGNTLANCGKSIERETDKAYQERWDMTGKATYSQDIFMDGVHKFLHDNKERPFFLYFPTQLPHGPVSIPEVHPDFVNNDSLTQIEKEYASMVKLLDDNVGEIIQTLRELDLTDNTIVIFTGDNGHEIYYAQEGRVVKPYTNMETGIRFDDLTDKYYSEIAGDVFDGNNGRAGMKRSNLQGGIEVPLIIKWPGKVKANSTSDRLVASYDFMSTLSDMVENKSLSETDGTSYYNTLIGKKEENDRGYLVYSSFQGPTLINSGGWKLRMYYPKNIFELYYLPDDFREENNLADQNPEIVSELKALLLEECEGDYINGFFTNAKNQIAYRR</sequence>
<feature type="transmembrane region" description="Helical" evidence="1">
    <location>
        <begin position="12"/>
        <end position="34"/>
    </location>
</feature>
<dbReference type="InterPro" id="IPR017850">
    <property type="entry name" value="Alkaline_phosphatase_core_sf"/>
</dbReference>
<dbReference type="PANTHER" id="PTHR43751:SF3">
    <property type="entry name" value="SULFATASE N-TERMINAL DOMAIN-CONTAINING PROTEIN"/>
    <property type="match status" value="1"/>
</dbReference>
<dbReference type="Gene3D" id="3.40.720.10">
    <property type="entry name" value="Alkaline Phosphatase, subunit A"/>
    <property type="match status" value="1"/>
</dbReference>
<organism evidence="3 4">
    <name type="scientific">Portibacter lacus</name>
    <dbReference type="NCBI Taxonomy" id="1099794"/>
    <lineage>
        <taxon>Bacteria</taxon>
        <taxon>Pseudomonadati</taxon>
        <taxon>Bacteroidota</taxon>
        <taxon>Saprospiria</taxon>
        <taxon>Saprospirales</taxon>
        <taxon>Haliscomenobacteraceae</taxon>
        <taxon>Portibacter</taxon>
    </lineage>
</organism>
<dbReference type="InterPro" id="IPR000917">
    <property type="entry name" value="Sulfatase_N"/>
</dbReference>
<protein>
    <submittedName>
        <fullName evidence="3">Arylsulfatase</fullName>
    </submittedName>
</protein>
<evidence type="ECO:0000256" key="1">
    <source>
        <dbReference type="SAM" id="Phobius"/>
    </source>
</evidence>
<proteinExistence type="predicted"/>
<reference evidence="3" key="1">
    <citation type="journal article" date="2014" name="Int. J. Syst. Evol. Microbiol.">
        <title>Complete genome sequence of Corynebacterium casei LMG S-19264T (=DSM 44701T), isolated from a smear-ripened cheese.</title>
        <authorList>
            <consortium name="US DOE Joint Genome Institute (JGI-PGF)"/>
            <person name="Walter F."/>
            <person name="Albersmeier A."/>
            <person name="Kalinowski J."/>
            <person name="Ruckert C."/>
        </authorList>
    </citation>
    <scope>NUCLEOTIDE SEQUENCE</scope>
    <source>
        <strain evidence="3">NBRC 108769</strain>
    </source>
</reference>
<gene>
    <name evidence="3" type="primary">aslA</name>
    <name evidence="3" type="ORF">GCM10007940_33310</name>
</gene>
<dbReference type="Gene3D" id="3.30.1120.10">
    <property type="match status" value="1"/>
</dbReference>
<name>A0AA37SS08_9BACT</name>
<reference evidence="3" key="2">
    <citation type="submission" date="2023-01" db="EMBL/GenBank/DDBJ databases">
        <title>Draft genome sequence of Portibacter lacus strain NBRC 108769.</title>
        <authorList>
            <person name="Sun Q."/>
            <person name="Mori K."/>
        </authorList>
    </citation>
    <scope>NUCLEOTIDE SEQUENCE</scope>
    <source>
        <strain evidence="3">NBRC 108769</strain>
    </source>
</reference>
<dbReference type="PROSITE" id="PS50042">
    <property type="entry name" value="CNMP_BINDING_3"/>
    <property type="match status" value="1"/>
</dbReference>
<feature type="domain" description="Cyclic nucleotide-binding" evidence="2">
    <location>
        <begin position="307"/>
        <end position="352"/>
    </location>
</feature>
<accession>A0AA37SS08</accession>
<dbReference type="SUPFAM" id="SSF53649">
    <property type="entry name" value="Alkaline phosphatase-like"/>
    <property type="match status" value="1"/>
</dbReference>
<evidence type="ECO:0000313" key="4">
    <source>
        <dbReference type="Proteomes" id="UP001156666"/>
    </source>
</evidence>
<keyword evidence="1" id="KW-0472">Membrane</keyword>